<dbReference type="EMBL" id="QRNS01000014">
    <property type="protein sequence ID" value="RHK62618.1"/>
    <property type="molecule type" value="Genomic_DNA"/>
</dbReference>
<accession>A0A3E5GSJ2</accession>
<sequence>MTKEQYKKYDKIQEELRPVKWFLNWCGDRYKDKSVSKYRFRIITKAKQFFLYKDIYFARDKEIEIPKDLQKRIVEVIEQWVDEKEQELKNI</sequence>
<proteinExistence type="predicted"/>
<evidence type="ECO:0000313" key="2">
    <source>
        <dbReference type="EMBL" id="RHK62618.1"/>
    </source>
</evidence>
<dbReference type="RefSeq" id="WP_117613494.1">
    <property type="nucleotide sequence ID" value="NZ_QSVQ01000008.1"/>
</dbReference>
<evidence type="ECO:0000313" key="1">
    <source>
        <dbReference type="EMBL" id="RGO50790.1"/>
    </source>
</evidence>
<gene>
    <name evidence="2" type="ORF">DW054_09795</name>
    <name evidence="1" type="ORF">DXB12_08230</name>
</gene>
<comment type="caution">
    <text evidence="1">The sequence shown here is derived from an EMBL/GenBank/DDBJ whole genome shotgun (WGS) entry which is preliminary data.</text>
</comment>
<protein>
    <submittedName>
        <fullName evidence="1">Uncharacterized protein</fullName>
    </submittedName>
</protein>
<dbReference type="AlphaFoldDB" id="A0A3E5GSJ2"/>
<dbReference type="Proteomes" id="UP000261055">
    <property type="component" value="Unassembled WGS sequence"/>
</dbReference>
<organism evidence="1 3">
    <name type="scientific">Dorea formicigenerans</name>
    <dbReference type="NCBI Taxonomy" id="39486"/>
    <lineage>
        <taxon>Bacteria</taxon>
        <taxon>Bacillati</taxon>
        <taxon>Bacillota</taxon>
        <taxon>Clostridia</taxon>
        <taxon>Lachnospirales</taxon>
        <taxon>Lachnospiraceae</taxon>
        <taxon>Dorea</taxon>
    </lineage>
</organism>
<evidence type="ECO:0000313" key="4">
    <source>
        <dbReference type="Proteomes" id="UP000284152"/>
    </source>
</evidence>
<reference evidence="3 4" key="1">
    <citation type="submission" date="2018-08" db="EMBL/GenBank/DDBJ databases">
        <title>A genome reference for cultivated species of the human gut microbiota.</title>
        <authorList>
            <person name="Zou Y."/>
            <person name="Xue W."/>
            <person name="Luo G."/>
        </authorList>
    </citation>
    <scope>NUCLEOTIDE SEQUENCE [LARGE SCALE GENOMIC DNA]</scope>
    <source>
        <strain evidence="2 4">AF42-21</strain>
        <strain evidence="1 3">OM02-12</strain>
    </source>
</reference>
<evidence type="ECO:0000313" key="3">
    <source>
        <dbReference type="Proteomes" id="UP000261055"/>
    </source>
</evidence>
<name>A0A3E5GSJ2_9FIRM</name>
<keyword evidence="3" id="KW-1185">Reference proteome</keyword>
<dbReference type="Proteomes" id="UP000284152">
    <property type="component" value="Unassembled WGS sequence"/>
</dbReference>
<dbReference type="EMBL" id="QSVQ01000008">
    <property type="protein sequence ID" value="RGO50790.1"/>
    <property type="molecule type" value="Genomic_DNA"/>
</dbReference>